<dbReference type="InterPro" id="IPR022601">
    <property type="entry name" value="DUF3160"/>
</dbReference>
<proteinExistence type="predicted"/>
<gene>
    <name evidence="1" type="ORF">AA314_02946</name>
</gene>
<dbReference type="SMART" id="SM01325">
    <property type="entry name" value="DUF3160"/>
    <property type="match status" value="1"/>
</dbReference>
<dbReference type="KEGG" id="age:AA314_02946"/>
<organism evidence="1 2">
    <name type="scientific">Archangium gephyra</name>
    <dbReference type="NCBI Taxonomy" id="48"/>
    <lineage>
        <taxon>Bacteria</taxon>
        <taxon>Pseudomonadati</taxon>
        <taxon>Myxococcota</taxon>
        <taxon>Myxococcia</taxon>
        <taxon>Myxococcales</taxon>
        <taxon>Cystobacterineae</taxon>
        <taxon>Archangiaceae</taxon>
        <taxon>Archangium</taxon>
    </lineage>
</organism>
<sequence>MLLVPVLLLGCAGERAHLLDVPENTPKLEGKVLSAQAETVLGTQGLVISTHPHINSFHLGYTGLFKAHHPLYFTADSFLYAFHSSYDHILQDVERGALRGELGTLLTELRHGLAQHTGGSPEVRAEVDLFLTIAESILKGQPVAPVAGAAPQDVAHWFTTLQAEAYKGMQPWRLYELGLSTEEIEALQKPIPAAERLAAPWPLKSIAKMDLSMLQPRGHYTSDPELSRYFQAMMWLGRAEFRIAEWRKTSRTYELNPSALEAVVLLNELFTGRAEKAWTHLDETTRAFVGPADSLSFPGVRRALRAQGLPDVRGLLKLDAAELVKTLEPEANQRILSRLALKAEDGKQPIEFLVLGQRYVFDSEVLSAVSYGQLAQKRMMPSPLDVAWASFRNPAALPLLEPELTDYQYREALEAVATRGEQAGAELWQGSLYHLWLGALRGLSPDAARDTKLPALLRSEPWQRRMLNTQLASWAELRHDNLLYAKQSTSAIAVCEFPDAYVDPYPEFFRSFETLAERGKALVGRLEFPRAEDAQHLTAYFERLGEVAARLRSITEHEREGKALTEEELDFMNHAVSVDGKTAGCTRVWEAGGWYADLFYSREDVLEHEPIIADVHTQPTDGAGNPVGKVLHAATGYPRLMTVTLDLGKGPRTYQGFVSSYFEHTTRDFERLTDEEWRRRGWLEPTKGFPAEVPWLRDLLAR</sequence>
<dbReference type="Proteomes" id="UP000035579">
    <property type="component" value="Chromosome"/>
</dbReference>
<protein>
    <recommendedName>
        <fullName evidence="3">DUF3160 domain-containing protein</fullName>
    </recommendedName>
</protein>
<evidence type="ECO:0000313" key="2">
    <source>
        <dbReference type="Proteomes" id="UP000035579"/>
    </source>
</evidence>
<dbReference type="AlphaFoldDB" id="A0AAC8TCW7"/>
<evidence type="ECO:0000313" key="1">
    <source>
        <dbReference type="EMBL" id="AKJ01320.1"/>
    </source>
</evidence>
<dbReference type="EMBL" id="CP011509">
    <property type="protein sequence ID" value="AKJ01320.1"/>
    <property type="molecule type" value="Genomic_DNA"/>
</dbReference>
<evidence type="ECO:0008006" key="3">
    <source>
        <dbReference type="Google" id="ProtNLM"/>
    </source>
</evidence>
<name>A0AAC8TCW7_9BACT</name>
<accession>A0AAC8TCW7</accession>
<reference evidence="1 2" key="1">
    <citation type="submission" date="2015-05" db="EMBL/GenBank/DDBJ databases">
        <title>Genome assembly of Archangium gephyra DSM 2261.</title>
        <authorList>
            <person name="Sharma G."/>
            <person name="Subramanian S."/>
        </authorList>
    </citation>
    <scope>NUCLEOTIDE SEQUENCE [LARGE SCALE GENOMIC DNA]</scope>
    <source>
        <strain evidence="1 2">DSM 2261</strain>
    </source>
</reference>
<dbReference type="Pfam" id="PF11369">
    <property type="entry name" value="DUF3160"/>
    <property type="match status" value="1"/>
</dbReference>